<evidence type="ECO:0000313" key="1">
    <source>
        <dbReference type="Proteomes" id="UP000694846"/>
    </source>
</evidence>
<reference evidence="2" key="1">
    <citation type="submission" date="2025-08" db="UniProtKB">
        <authorList>
            <consortium name="RefSeq"/>
        </authorList>
    </citation>
    <scope>IDENTIFICATION</scope>
    <source>
        <tissue evidence="2">Whole body</tissue>
    </source>
</reference>
<proteinExistence type="predicted"/>
<dbReference type="Proteomes" id="UP000694846">
    <property type="component" value="Unplaced"/>
</dbReference>
<protein>
    <submittedName>
        <fullName evidence="2">Uncharacterized protein LOC112681696</fullName>
    </submittedName>
</protein>
<name>A0A8B8FBG7_9HEMI</name>
<evidence type="ECO:0000313" key="2">
    <source>
        <dbReference type="RefSeq" id="XP_025407762.1"/>
    </source>
</evidence>
<keyword evidence="1" id="KW-1185">Reference proteome</keyword>
<dbReference type="AlphaFoldDB" id="A0A8B8FBG7"/>
<gene>
    <name evidence="2" type="primary">LOC112681696</name>
</gene>
<organism evidence="1 2">
    <name type="scientific">Sipha flava</name>
    <name type="common">yellow sugarcane aphid</name>
    <dbReference type="NCBI Taxonomy" id="143950"/>
    <lineage>
        <taxon>Eukaryota</taxon>
        <taxon>Metazoa</taxon>
        <taxon>Ecdysozoa</taxon>
        <taxon>Arthropoda</taxon>
        <taxon>Hexapoda</taxon>
        <taxon>Insecta</taxon>
        <taxon>Pterygota</taxon>
        <taxon>Neoptera</taxon>
        <taxon>Paraneoptera</taxon>
        <taxon>Hemiptera</taxon>
        <taxon>Sternorrhyncha</taxon>
        <taxon>Aphidomorpha</taxon>
        <taxon>Aphidoidea</taxon>
        <taxon>Aphididae</taxon>
        <taxon>Sipha</taxon>
    </lineage>
</organism>
<dbReference type="GeneID" id="112681696"/>
<dbReference type="RefSeq" id="XP_025407762.1">
    <property type="nucleotide sequence ID" value="XM_025551977.1"/>
</dbReference>
<accession>A0A8B8FBG7</accession>
<dbReference type="OrthoDB" id="10068424at2759"/>
<sequence length="115" mass="13939">MGSKRKRRETQNLHDYVMFAITRADIEVVDSNTIVEIYWRRIGYMRVIDSVISNLKYRFSKENLLMASSIDCFIKMDFVESLYFINHYKFNIMFSTQNFCRCPFVLLHIQNKRFK</sequence>